<keyword evidence="8" id="KW-1185">Reference proteome</keyword>
<dbReference type="EMBL" id="BAABFV010000001">
    <property type="protein sequence ID" value="GAA4354247.1"/>
    <property type="molecule type" value="Genomic_DNA"/>
</dbReference>
<dbReference type="Proteomes" id="UP001501011">
    <property type="component" value="Unassembled WGS sequence"/>
</dbReference>
<dbReference type="PANTHER" id="PTHR47752">
    <property type="entry name" value="HTH-TYPE TRANSCRIPTIONAL REPRESSOR FABR"/>
    <property type="match status" value="1"/>
</dbReference>
<feature type="DNA-binding region" description="H-T-H motif" evidence="4">
    <location>
        <begin position="97"/>
        <end position="116"/>
    </location>
</feature>
<keyword evidence="1" id="KW-0805">Transcription regulation</keyword>
<dbReference type="InterPro" id="IPR009057">
    <property type="entry name" value="Homeodomain-like_sf"/>
</dbReference>
<feature type="coiled-coil region" evidence="5">
    <location>
        <begin position="185"/>
        <end position="212"/>
    </location>
</feature>
<evidence type="ECO:0000256" key="1">
    <source>
        <dbReference type="ARBA" id="ARBA00023015"/>
    </source>
</evidence>
<evidence type="ECO:0000256" key="4">
    <source>
        <dbReference type="PROSITE-ProRule" id="PRU00335"/>
    </source>
</evidence>
<dbReference type="Pfam" id="PF21943">
    <property type="entry name" value="TetR_C_46"/>
    <property type="match status" value="1"/>
</dbReference>
<proteinExistence type="predicted"/>
<keyword evidence="2 4" id="KW-0238">DNA-binding</keyword>
<feature type="domain" description="HTH tetR-type" evidence="6">
    <location>
        <begin position="73"/>
        <end position="134"/>
    </location>
</feature>
<name>A0ABP8I9J9_9GAMM</name>
<dbReference type="NCBIfam" id="NF008402">
    <property type="entry name" value="PRK11202.1"/>
    <property type="match status" value="1"/>
</dbReference>
<evidence type="ECO:0000313" key="7">
    <source>
        <dbReference type="EMBL" id="GAA4354247.1"/>
    </source>
</evidence>
<dbReference type="PROSITE" id="PS50977">
    <property type="entry name" value="HTH_TETR_2"/>
    <property type="match status" value="1"/>
</dbReference>
<dbReference type="InterPro" id="IPR054129">
    <property type="entry name" value="DesT_TetR_C"/>
</dbReference>
<reference evidence="8" key="1">
    <citation type="journal article" date="2019" name="Int. J. Syst. Evol. Microbiol.">
        <title>The Global Catalogue of Microorganisms (GCM) 10K type strain sequencing project: providing services to taxonomists for standard genome sequencing and annotation.</title>
        <authorList>
            <consortium name="The Broad Institute Genomics Platform"/>
            <consortium name="The Broad Institute Genome Sequencing Center for Infectious Disease"/>
            <person name="Wu L."/>
            <person name="Ma J."/>
        </authorList>
    </citation>
    <scope>NUCLEOTIDE SEQUENCE [LARGE SCALE GENOMIC DNA]</scope>
    <source>
        <strain evidence="8">JCM 17728</strain>
    </source>
</reference>
<evidence type="ECO:0000256" key="2">
    <source>
        <dbReference type="ARBA" id="ARBA00023125"/>
    </source>
</evidence>
<dbReference type="PANTHER" id="PTHR47752:SF1">
    <property type="entry name" value="HTH-TYPE TRANSCRIPTIONAL REPRESSOR FABR"/>
    <property type="match status" value="1"/>
</dbReference>
<dbReference type="InterPro" id="IPR023772">
    <property type="entry name" value="DNA-bd_HTH_TetR-type_CS"/>
</dbReference>
<dbReference type="InterPro" id="IPR050692">
    <property type="entry name" value="HTH_transcr_repressor_FabR"/>
</dbReference>
<keyword evidence="5" id="KW-0175">Coiled coil</keyword>
<evidence type="ECO:0000259" key="6">
    <source>
        <dbReference type="PROSITE" id="PS50977"/>
    </source>
</evidence>
<comment type="caution">
    <text evidence="7">The sequence shown here is derived from an EMBL/GenBank/DDBJ whole genome shotgun (WGS) entry which is preliminary data.</text>
</comment>
<sequence length="274" mass="30785">MIARVNGVELQTFTYLFITAYTCTLKSLHSISIVESKCNPAYNCTLNALFPILELLYNNKYYMMAGTRALQKEKTRQAIIQAALAHLSADHSFSSMSLREVAREAGIAPTSFYRHFDDMEALGLTLVDESGVTLRKLMRKARSRIELNGSVIQTSVDTFMEFVEKNPNIFRLLLRERTGISPAFRDAVAREIQHFKEELSDYLAQESNYNQEQAFTIAEGLVTLVFNAGAEFLDLGPAEREALKERTTMQLRYLSFGAKAMHLGKVADGNAKAS</sequence>
<evidence type="ECO:0000256" key="5">
    <source>
        <dbReference type="SAM" id="Coils"/>
    </source>
</evidence>
<dbReference type="Gene3D" id="1.10.357.10">
    <property type="entry name" value="Tetracycline Repressor, domain 2"/>
    <property type="match status" value="1"/>
</dbReference>
<dbReference type="Pfam" id="PF00440">
    <property type="entry name" value="TetR_N"/>
    <property type="match status" value="1"/>
</dbReference>
<dbReference type="InterPro" id="IPR001647">
    <property type="entry name" value="HTH_TetR"/>
</dbReference>
<dbReference type="Gene3D" id="1.10.10.60">
    <property type="entry name" value="Homeodomain-like"/>
    <property type="match status" value="1"/>
</dbReference>
<accession>A0ABP8I9J9</accession>
<dbReference type="PROSITE" id="PS01081">
    <property type="entry name" value="HTH_TETR_1"/>
    <property type="match status" value="1"/>
</dbReference>
<protein>
    <recommendedName>
        <fullName evidence="6">HTH tetR-type domain-containing protein</fullName>
    </recommendedName>
</protein>
<keyword evidence="3" id="KW-0804">Transcription</keyword>
<evidence type="ECO:0000256" key="3">
    <source>
        <dbReference type="ARBA" id="ARBA00023163"/>
    </source>
</evidence>
<organism evidence="7 8">
    <name type="scientific">Kangiella marina</name>
    <dbReference type="NCBI Taxonomy" id="1079178"/>
    <lineage>
        <taxon>Bacteria</taxon>
        <taxon>Pseudomonadati</taxon>
        <taxon>Pseudomonadota</taxon>
        <taxon>Gammaproteobacteria</taxon>
        <taxon>Kangiellales</taxon>
        <taxon>Kangiellaceae</taxon>
        <taxon>Kangiella</taxon>
    </lineage>
</organism>
<evidence type="ECO:0000313" key="8">
    <source>
        <dbReference type="Proteomes" id="UP001501011"/>
    </source>
</evidence>
<dbReference type="SUPFAM" id="SSF46689">
    <property type="entry name" value="Homeodomain-like"/>
    <property type="match status" value="1"/>
</dbReference>
<gene>
    <name evidence="7" type="ORF">GCM10023151_00140</name>
</gene>